<evidence type="ECO:0000313" key="2">
    <source>
        <dbReference type="EMBL" id="VVJ17943.1"/>
    </source>
</evidence>
<accession>A0A6I8LM41</accession>
<dbReference type="Proteomes" id="UP000399805">
    <property type="component" value="Unassembled WGS sequence"/>
</dbReference>
<evidence type="ECO:0000313" key="3">
    <source>
        <dbReference type="Proteomes" id="UP000399805"/>
    </source>
</evidence>
<protein>
    <submittedName>
        <fullName evidence="2">Uncharacterized protein</fullName>
    </submittedName>
</protein>
<proteinExistence type="predicted"/>
<name>A0A6I8LM41_9PSEU</name>
<keyword evidence="3" id="KW-1185">Reference proteome</keyword>
<feature type="compositionally biased region" description="Basic and acidic residues" evidence="1">
    <location>
        <begin position="1"/>
        <end position="12"/>
    </location>
</feature>
<feature type="region of interest" description="Disordered" evidence="1">
    <location>
        <begin position="1"/>
        <end position="23"/>
    </location>
</feature>
<sequence>MSARSHRGDRLAADPGALGVRRPGVPDGDLTWLKIADLG</sequence>
<dbReference type="EMBL" id="CABVGP010000001">
    <property type="protein sequence ID" value="VVJ17943.1"/>
    <property type="molecule type" value="Genomic_DNA"/>
</dbReference>
<gene>
    <name evidence="2" type="ORF">AA23TX_02964</name>
</gene>
<evidence type="ECO:0000256" key="1">
    <source>
        <dbReference type="SAM" id="MobiDB-lite"/>
    </source>
</evidence>
<dbReference type="AlphaFoldDB" id="A0A6I8LM41"/>
<reference evidence="2 3" key="1">
    <citation type="submission" date="2019-09" db="EMBL/GenBank/DDBJ databases">
        <authorList>
            <person name="Leyn A S."/>
        </authorList>
    </citation>
    <scope>NUCLEOTIDE SEQUENCE [LARGE SCALE GENOMIC DNA]</scope>
    <source>
        <strain evidence="2">AA231_1</strain>
    </source>
</reference>
<organism evidence="2 3">
    <name type="scientific">Amycolatopsis camponoti</name>
    <dbReference type="NCBI Taxonomy" id="2606593"/>
    <lineage>
        <taxon>Bacteria</taxon>
        <taxon>Bacillati</taxon>
        <taxon>Actinomycetota</taxon>
        <taxon>Actinomycetes</taxon>
        <taxon>Pseudonocardiales</taxon>
        <taxon>Pseudonocardiaceae</taxon>
        <taxon>Amycolatopsis</taxon>
    </lineage>
</organism>